<dbReference type="AlphaFoldDB" id="A0A370GI10"/>
<dbReference type="EMBL" id="QQAZ01000022">
    <property type="protein sequence ID" value="RDI43287.1"/>
    <property type="molecule type" value="Genomic_DNA"/>
</dbReference>
<name>A0A370GI10_9NOCA</name>
<dbReference type="OrthoDB" id="4554885at2"/>
<sequence>MRAEEDLIDAIVDAIESVDGLRPAAPLGLPNAKWLPLSGNRYAVDIGEQSVEIRVAATALPLQPLLDKLAIAIRGLLAETAQASTTLRIVVTELDAEAFGESIVT</sequence>
<protein>
    <submittedName>
        <fullName evidence="1">Uncharacterized protein</fullName>
    </submittedName>
</protein>
<accession>A0A370GI10</accession>
<organism evidence="1 2">
    <name type="scientific">Nocardia mexicana</name>
    <dbReference type="NCBI Taxonomy" id="279262"/>
    <lineage>
        <taxon>Bacteria</taxon>
        <taxon>Bacillati</taxon>
        <taxon>Actinomycetota</taxon>
        <taxon>Actinomycetes</taxon>
        <taxon>Mycobacteriales</taxon>
        <taxon>Nocardiaceae</taxon>
        <taxon>Nocardia</taxon>
    </lineage>
</organism>
<reference evidence="1 2" key="1">
    <citation type="submission" date="2018-07" db="EMBL/GenBank/DDBJ databases">
        <title>Genomic Encyclopedia of Type Strains, Phase IV (KMG-IV): sequencing the most valuable type-strain genomes for metagenomic binning, comparative biology and taxonomic classification.</title>
        <authorList>
            <person name="Goeker M."/>
        </authorList>
    </citation>
    <scope>NUCLEOTIDE SEQUENCE [LARGE SCALE GENOMIC DNA]</scope>
    <source>
        <strain evidence="1 2">DSM 44952</strain>
    </source>
</reference>
<gene>
    <name evidence="1" type="ORF">DFR68_12249</name>
</gene>
<dbReference type="Proteomes" id="UP000255355">
    <property type="component" value="Unassembled WGS sequence"/>
</dbReference>
<comment type="caution">
    <text evidence="1">The sequence shown here is derived from an EMBL/GenBank/DDBJ whole genome shotgun (WGS) entry which is preliminary data.</text>
</comment>
<dbReference type="RefSeq" id="WP_068027598.1">
    <property type="nucleotide sequence ID" value="NZ_QQAZ01000022.1"/>
</dbReference>
<keyword evidence="2" id="KW-1185">Reference proteome</keyword>
<evidence type="ECO:0000313" key="1">
    <source>
        <dbReference type="EMBL" id="RDI43287.1"/>
    </source>
</evidence>
<evidence type="ECO:0000313" key="2">
    <source>
        <dbReference type="Proteomes" id="UP000255355"/>
    </source>
</evidence>
<dbReference type="STRING" id="1210089.GCA_001613165_06153"/>
<proteinExistence type="predicted"/>